<dbReference type="PANTHER" id="PTHR10434">
    <property type="entry name" value="1-ACYL-SN-GLYCEROL-3-PHOSPHATE ACYLTRANSFERASE"/>
    <property type="match status" value="1"/>
</dbReference>
<dbReference type="PANTHER" id="PTHR10434:SF9">
    <property type="entry name" value="PHOSPHOLIPID_GLYCEROL ACYLTRANSFERASE DOMAIN-CONTAINING PROTEIN"/>
    <property type="match status" value="1"/>
</dbReference>
<keyword evidence="2 4" id="KW-0012">Acyltransferase</keyword>
<sequence>MRTDQGRRPPRARLARWLLRRTGFRLVGDMPARGLLVGAPHTSNWDLALAILVFWAHDVTPRVLVKSEVFWWPLGAVLRRLGAIPTDRSGGSGLVARLIEAAHQDERFVVALAPDGTRRAADHWKSGFYRLALATGMPVTCAFVDGPTRTVGTGPTFTMTGDVVADMHAIRAFFADKRGLRPGRGSAVRLRAEDAAGPTG</sequence>
<proteinExistence type="predicted"/>
<evidence type="ECO:0000256" key="1">
    <source>
        <dbReference type="ARBA" id="ARBA00022679"/>
    </source>
</evidence>
<keyword evidence="5" id="KW-1185">Reference proteome</keyword>
<dbReference type="Proteomes" id="UP001232536">
    <property type="component" value="Unassembled WGS sequence"/>
</dbReference>
<feature type="domain" description="Phospholipid/glycerol acyltransferase" evidence="3">
    <location>
        <begin position="35"/>
        <end position="147"/>
    </location>
</feature>
<name>A0ABT9D6P7_9CELL</name>
<gene>
    <name evidence="4" type="ORF">Q6348_04745</name>
</gene>
<evidence type="ECO:0000259" key="3">
    <source>
        <dbReference type="SMART" id="SM00563"/>
    </source>
</evidence>
<accession>A0ABT9D6P7</accession>
<dbReference type="SMART" id="SM00563">
    <property type="entry name" value="PlsC"/>
    <property type="match status" value="1"/>
</dbReference>
<comment type="caution">
    <text evidence="4">The sequence shown here is derived from an EMBL/GenBank/DDBJ whole genome shotgun (WGS) entry which is preliminary data.</text>
</comment>
<evidence type="ECO:0000313" key="5">
    <source>
        <dbReference type="Proteomes" id="UP001232536"/>
    </source>
</evidence>
<evidence type="ECO:0000313" key="4">
    <source>
        <dbReference type="EMBL" id="MDO8106501.1"/>
    </source>
</evidence>
<reference evidence="4 5" key="1">
    <citation type="submission" date="2023-07" db="EMBL/GenBank/DDBJ databases">
        <title>Description of novel actinomycetes strains, isolated from tidal flat sediment.</title>
        <authorList>
            <person name="Lu C."/>
        </authorList>
    </citation>
    <scope>NUCLEOTIDE SEQUENCE [LARGE SCALE GENOMIC DNA]</scope>
    <source>
        <strain evidence="4 5">SYSU T00b441</strain>
    </source>
</reference>
<keyword evidence="1" id="KW-0808">Transferase</keyword>
<organism evidence="4 5">
    <name type="scientific">Actinotalea lenta</name>
    <dbReference type="NCBI Taxonomy" id="3064654"/>
    <lineage>
        <taxon>Bacteria</taxon>
        <taxon>Bacillati</taxon>
        <taxon>Actinomycetota</taxon>
        <taxon>Actinomycetes</taxon>
        <taxon>Micrococcales</taxon>
        <taxon>Cellulomonadaceae</taxon>
        <taxon>Actinotalea</taxon>
    </lineage>
</organism>
<dbReference type="EMBL" id="JAUQYP010000001">
    <property type="protein sequence ID" value="MDO8106501.1"/>
    <property type="molecule type" value="Genomic_DNA"/>
</dbReference>
<evidence type="ECO:0000256" key="2">
    <source>
        <dbReference type="ARBA" id="ARBA00023315"/>
    </source>
</evidence>
<dbReference type="InterPro" id="IPR002123">
    <property type="entry name" value="Plipid/glycerol_acylTrfase"/>
</dbReference>
<dbReference type="GO" id="GO:0016746">
    <property type="term" value="F:acyltransferase activity"/>
    <property type="evidence" value="ECO:0007669"/>
    <property type="project" value="UniProtKB-KW"/>
</dbReference>
<dbReference type="SUPFAM" id="SSF69593">
    <property type="entry name" value="Glycerol-3-phosphate (1)-acyltransferase"/>
    <property type="match status" value="1"/>
</dbReference>
<dbReference type="Pfam" id="PF01553">
    <property type="entry name" value="Acyltransferase"/>
    <property type="match status" value="1"/>
</dbReference>
<dbReference type="RefSeq" id="WP_304600154.1">
    <property type="nucleotide sequence ID" value="NZ_JAUQYO010000001.1"/>
</dbReference>
<protein>
    <submittedName>
        <fullName evidence="4">1-acyl-sn-glycerol-3-phosphate acyltransferase</fullName>
    </submittedName>
</protein>